<organism evidence="1 2">
    <name type="scientific">Callosobruchus maculatus</name>
    <name type="common">Southern cowpea weevil</name>
    <name type="synonym">Pulse bruchid</name>
    <dbReference type="NCBI Taxonomy" id="64391"/>
    <lineage>
        <taxon>Eukaryota</taxon>
        <taxon>Metazoa</taxon>
        <taxon>Ecdysozoa</taxon>
        <taxon>Arthropoda</taxon>
        <taxon>Hexapoda</taxon>
        <taxon>Insecta</taxon>
        <taxon>Pterygota</taxon>
        <taxon>Neoptera</taxon>
        <taxon>Endopterygota</taxon>
        <taxon>Coleoptera</taxon>
        <taxon>Polyphaga</taxon>
        <taxon>Cucujiformia</taxon>
        <taxon>Chrysomeloidea</taxon>
        <taxon>Chrysomelidae</taxon>
        <taxon>Bruchinae</taxon>
        <taxon>Bruchini</taxon>
        <taxon>Callosobruchus</taxon>
    </lineage>
</organism>
<dbReference type="Proteomes" id="UP000410492">
    <property type="component" value="Unassembled WGS sequence"/>
</dbReference>
<protein>
    <submittedName>
        <fullName evidence="1">Uncharacterized protein</fullName>
    </submittedName>
</protein>
<proteinExistence type="predicted"/>
<keyword evidence="2" id="KW-1185">Reference proteome</keyword>
<accession>A0A653DQW1</accession>
<gene>
    <name evidence="1" type="ORF">CALMAC_LOCUS19539</name>
</gene>
<evidence type="ECO:0000313" key="2">
    <source>
        <dbReference type="Proteomes" id="UP000410492"/>
    </source>
</evidence>
<dbReference type="AlphaFoldDB" id="A0A653DQW1"/>
<feature type="non-terminal residue" evidence="1">
    <location>
        <position position="1"/>
    </location>
</feature>
<evidence type="ECO:0000313" key="1">
    <source>
        <dbReference type="EMBL" id="VEN62417.1"/>
    </source>
</evidence>
<sequence>TCLLNAPSNLIFTATQIVDQRTEVHKTLNYILHNDLVILFLDDYHALYLRS</sequence>
<reference evidence="1 2" key="1">
    <citation type="submission" date="2019-01" db="EMBL/GenBank/DDBJ databases">
        <authorList>
            <person name="Sayadi A."/>
        </authorList>
    </citation>
    <scope>NUCLEOTIDE SEQUENCE [LARGE SCALE GENOMIC DNA]</scope>
</reference>
<name>A0A653DQW1_CALMS</name>
<dbReference type="EMBL" id="CAACVG010013855">
    <property type="protein sequence ID" value="VEN62417.1"/>
    <property type="molecule type" value="Genomic_DNA"/>
</dbReference>